<feature type="repeat" description="TPR" evidence="4">
    <location>
        <begin position="709"/>
        <end position="742"/>
    </location>
</feature>
<dbReference type="Pfam" id="PF13181">
    <property type="entry name" value="TPR_8"/>
    <property type="match status" value="1"/>
</dbReference>
<proteinExistence type="inferred from homology"/>
<feature type="repeat" description="TPR" evidence="4">
    <location>
        <begin position="1213"/>
        <end position="1246"/>
    </location>
</feature>
<keyword evidence="2" id="KW-0677">Repeat</keyword>
<dbReference type="Pfam" id="PF25062">
    <property type="entry name" value="ARM_TT21_N"/>
    <property type="match status" value="1"/>
</dbReference>
<sequence length="1298" mass="145742">MSDKVLALVAYQAREQYPRNLQSVCNGVLQKRPNDTLLKFWRAYGMLMEGSTVEAMRDLTQLLNAPDVELCAAAAMLQVHESAKVVDHDAVQQLQAKLEVEEVTASDASALNLAAYYSLTTQKERARGLVERVLRGQPDNSQALTLLGWTILLQQQDEQYAALVDETEIDEALGHFEAALEVDPADLQAMLGRAKVFAVKRNLAAALEALTEVTVRYAWFVPALVERTRILVSFGDWEQAQEAIVQVLTADPKNLLAIAWRASSSCFFFQPTSQCFASKLVEAGYQKLAMEEFAAAGERFAAALAVDELSLDASCGQLEVTILTGDLEEAANQLSFLEELFSSQASLQSAVDDMSTGPPESPDLLYLRGLLHWKKASSSSKDKSPSKTGDASTLEGLTNLERSITARIHGVADMPLSLEMCTALWPGRITSIVRMLLNSVGGEPRAPTEPPSPLIAKCMRALDLLAKKVPLMMEPQLLAARGMYLNGALEPALRKAQEILRHAPEDFSVHLLICSIYLYQDKPQLALAALDQAVSSNFAIREFPLYHVVNAKVLMASDKLEEARKVLEVAMSLPGVRVPLSSQQRTRMTRRVIEPQLHERATIFLLLAQCLSRLSKLPDAPEAKKYISDAIREFEGTSEEVRVTITDSELALARGDVEGALKKLRKVPEDSAHYTKARMAMADIYLKHRKDKAAYIRCYMDLVGKTQDYDSYCMLGEAFMQIQEPEKAVNAFVSAMEFNPKDTELILRVARALVTTHDYAGSIDYYNKAIRNSPNDYNLQLELATLLVKLRQWSTAVDRLNRCLERPQDGEVEAGSVQGLSIDVDAYLALALVSKGNLDDEGYVDALQRALAVQEELLLKVRGELVDTLESARTKAAGICFDLAEHYKFHRKFQEAIAFYNEALRHSESHAKSMLALAKLHLAHGDMDNCQQQCVTLLKFDPDNQEAAIMLAELMFHKEHYDSAIYHFQQLLERNPDHFAAMAQLVGLMRRAGRLEDVPQYFASAEAASPKSAMDPGFHFCKGLYNRYTNEPREALKEFNFARKDSKWGAQAIMHMVEIYLNPDNDAVWAEKESADYEESLEAIDTARSLLRQVRPQDMHSQRYKVLECYAIMAGKEQEEVEEALSRLLDMANSDPNNVPVLLAMATGFMLLKQTPKARNQLKRVQKIPYKPEEAEEFERAWLLLTDIHIQGGKFDLAQDLCQKCLKYNKSCAKAWEYMGAVMEREQSYKDAAEHYEKAWKHESQQSAQVGYKLAFNYLKAKRFVEAIEVCHQVIKAFPEYPRIRKDILEKARQGLKP</sequence>
<dbReference type="Pfam" id="PF25064">
    <property type="entry name" value="ARM_TT21_5th"/>
    <property type="match status" value="1"/>
</dbReference>
<evidence type="ECO:0000259" key="6">
    <source>
        <dbReference type="Pfam" id="PF25062"/>
    </source>
</evidence>
<protein>
    <submittedName>
        <fullName evidence="10">Intraflagellar transport protein</fullName>
    </submittedName>
</protein>
<evidence type="ECO:0000259" key="5">
    <source>
        <dbReference type="Pfam" id="PF25060"/>
    </source>
</evidence>
<feature type="domain" description="Tetratricopeptide repeat protein 21A/21B second ARM" evidence="5">
    <location>
        <begin position="391"/>
        <end position="520"/>
    </location>
</feature>
<evidence type="ECO:0000256" key="1">
    <source>
        <dbReference type="ARBA" id="ARBA00010935"/>
    </source>
</evidence>
<dbReference type="SUPFAM" id="SSF48452">
    <property type="entry name" value="TPR-like"/>
    <property type="match status" value="3"/>
</dbReference>
<feature type="domain" description="Tetratricopeptide repeat protein 21A/21B fifth ARM repeats" evidence="8">
    <location>
        <begin position="946"/>
        <end position="1061"/>
    </location>
</feature>
<dbReference type="Proteomes" id="UP000815325">
    <property type="component" value="Unassembled WGS sequence"/>
</dbReference>
<dbReference type="PROSITE" id="PS50005">
    <property type="entry name" value="TPR"/>
    <property type="match status" value="4"/>
</dbReference>
<dbReference type="Pfam" id="PF25058">
    <property type="entry name" value="ARM_TT21"/>
    <property type="match status" value="1"/>
</dbReference>
<dbReference type="InterPro" id="IPR056833">
    <property type="entry name" value="ARM_TT21_N"/>
</dbReference>
<comment type="caution">
    <text evidence="10">The sequence shown here is derived from an EMBL/GenBank/DDBJ whole genome shotgun (WGS) entry which is preliminary data.</text>
</comment>
<dbReference type="InterPro" id="IPR056835">
    <property type="entry name" value="ARM_TT21_5th"/>
</dbReference>
<dbReference type="InterPro" id="IPR011990">
    <property type="entry name" value="TPR-like_helical_dom_sf"/>
</dbReference>
<evidence type="ECO:0000256" key="3">
    <source>
        <dbReference type="ARBA" id="ARBA00022803"/>
    </source>
</evidence>
<dbReference type="InterPro" id="IPR056836">
    <property type="entry name" value="ARM_TT21_4th"/>
</dbReference>
<evidence type="ECO:0000259" key="8">
    <source>
        <dbReference type="Pfam" id="PF25064"/>
    </source>
</evidence>
<evidence type="ECO:0000256" key="2">
    <source>
        <dbReference type="ARBA" id="ARBA00022737"/>
    </source>
</evidence>
<evidence type="ECO:0000313" key="10">
    <source>
        <dbReference type="EMBL" id="KAF5842699.1"/>
    </source>
</evidence>
<dbReference type="Pfam" id="PF25063">
    <property type="entry name" value="ARM_TT21_C"/>
    <property type="match status" value="1"/>
</dbReference>
<feature type="domain" description="Tetratricopeptide repeat protein 21A/21B C-terminal ARM" evidence="7">
    <location>
        <begin position="1086"/>
        <end position="1293"/>
    </location>
</feature>
<evidence type="ECO:0000259" key="7">
    <source>
        <dbReference type="Pfam" id="PF25063"/>
    </source>
</evidence>
<dbReference type="Gene3D" id="1.25.40.10">
    <property type="entry name" value="Tetratricopeptide repeat domain"/>
    <property type="match status" value="7"/>
</dbReference>
<keyword evidence="11" id="KW-1185">Reference proteome</keyword>
<dbReference type="InterPro" id="IPR040364">
    <property type="entry name" value="TTC21A/TTC21B"/>
</dbReference>
<dbReference type="Pfam" id="PF25060">
    <property type="entry name" value="ARM_TT21_2nd"/>
    <property type="match status" value="1"/>
</dbReference>
<comment type="similarity">
    <text evidence="1">Belongs to the TTC21 family.</text>
</comment>
<name>A0ABQ7H787_DUNSA</name>
<dbReference type="Pfam" id="PF25068">
    <property type="entry name" value="ARM_TT21_4th"/>
    <property type="match status" value="1"/>
</dbReference>
<keyword evidence="3 4" id="KW-0802">TPR repeat</keyword>
<dbReference type="InterPro" id="IPR056834">
    <property type="entry name" value="ARM_TT21_C"/>
</dbReference>
<feature type="domain" description="Tetratricopeptide repeat protein 21A/21B fourth ARM" evidence="9">
    <location>
        <begin position="746"/>
        <end position="904"/>
    </location>
</feature>
<feature type="repeat" description="TPR" evidence="4">
    <location>
        <begin position="743"/>
        <end position="776"/>
    </location>
</feature>
<dbReference type="InterPro" id="IPR056832">
    <property type="entry name" value="ARM_TT21_2nd"/>
</dbReference>
<feature type="domain" description="Tetratricopeptide repeat protein 21A/21B N-terminal ARM repeat" evidence="6">
    <location>
        <begin position="9"/>
        <end position="240"/>
    </location>
</feature>
<reference evidence="10" key="1">
    <citation type="submission" date="2017-08" db="EMBL/GenBank/DDBJ databases">
        <authorList>
            <person name="Polle J.E."/>
            <person name="Barry K."/>
            <person name="Cushman J."/>
            <person name="Schmutz J."/>
            <person name="Tran D."/>
            <person name="Hathwaick L.T."/>
            <person name="Yim W.C."/>
            <person name="Jenkins J."/>
            <person name="Mckie-Krisberg Z.M."/>
            <person name="Prochnik S."/>
            <person name="Lindquist E."/>
            <person name="Dockter R.B."/>
            <person name="Adam C."/>
            <person name="Molina H."/>
            <person name="Bunkerborg J."/>
            <person name="Jin E."/>
            <person name="Buchheim M."/>
            <person name="Magnuson J."/>
        </authorList>
    </citation>
    <scope>NUCLEOTIDE SEQUENCE</scope>
    <source>
        <strain evidence="10">CCAP 19/18</strain>
    </source>
</reference>
<dbReference type="PANTHER" id="PTHR14699">
    <property type="entry name" value="STI2 PROTEIN-RELATED"/>
    <property type="match status" value="1"/>
</dbReference>
<dbReference type="EMBL" id="MU069457">
    <property type="protein sequence ID" value="KAF5842699.1"/>
    <property type="molecule type" value="Genomic_DNA"/>
</dbReference>
<dbReference type="PANTHER" id="PTHR14699:SF0">
    <property type="entry name" value="TETRATRICOPEPTIDE REPEAT PROTEIN 21 HOMOLOG"/>
    <property type="match status" value="1"/>
</dbReference>
<dbReference type="InterPro" id="IPR019734">
    <property type="entry name" value="TPR_rpt"/>
</dbReference>
<feature type="repeat" description="TPR" evidence="4">
    <location>
        <begin position="945"/>
        <end position="978"/>
    </location>
</feature>
<dbReference type="SMART" id="SM00028">
    <property type="entry name" value="TPR"/>
    <property type="match status" value="11"/>
</dbReference>
<evidence type="ECO:0000313" key="11">
    <source>
        <dbReference type="Proteomes" id="UP000815325"/>
    </source>
</evidence>
<evidence type="ECO:0000259" key="9">
    <source>
        <dbReference type="Pfam" id="PF25068"/>
    </source>
</evidence>
<evidence type="ECO:0000256" key="4">
    <source>
        <dbReference type="PROSITE-ProRule" id="PRU00339"/>
    </source>
</evidence>
<accession>A0ABQ7H787</accession>
<organism evidence="10 11">
    <name type="scientific">Dunaliella salina</name>
    <name type="common">Green alga</name>
    <name type="synonym">Protococcus salinus</name>
    <dbReference type="NCBI Taxonomy" id="3046"/>
    <lineage>
        <taxon>Eukaryota</taxon>
        <taxon>Viridiplantae</taxon>
        <taxon>Chlorophyta</taxon>
        <taxon>core chlorophytes</taxon>
        <taxon>Chlorophyceae</taxon>
        <taxon>CS clade</taxon>
        <taxon>Chlamydomonadales</taxon>
        <taxon>Dunaliellaceae</taxon>
        <taxon>Dunaliella</taxon>
    </lineage>
</organism>
<gene>
    <name evidence="10" type="ORF">DUNSADRAFT_5775</name>
</gene>